<dbReference type="PROSITE" id="PS50222">
    <property type="entry name" value="EF_HAND_2"/>
    <property type="match status" value="2"/>
</dbReference>
<evidence type="ECO:0000313" key="4">
    <source>
        <dbReference type="EMBL" id="KAL3827581.1"/>
    </source>
</evidence>
<comment type="caution">
    <text evidence="4">The sequence shown here is derived from an EMBL/GenBank/DDBJ whole genome shotgun (WGS) entry which is preliminary data.</text>
</comment>
<dbReference type="SUPFAM" id="SSF47473">
    <property type="entry name" value="EF-hand"/>
    <property type="match status" value="1"/>
</dbReference>
<dbReference type="PROSITE" id="PS00018">
    <property type="entry name" value="EF_HAND_1"/>
    <property type="match status" value="2"/>
</dbReference>
<dbReference type="InterPro" id="IPR008479">
    <property type="entry name" value="DUF760"/>
</dbReference>
<protein>
    <recommendedName>
        <fullName evidence="3">EF-hand domain-containing protein</fullName>
    </recommendedName>
</protein>
<keyword evidence="5" id="KW-1185">Reference proteome</keyword>
<dbReference type="InterPro" id="IPR011992">
    <property type="entry name" value="EF-hand-dom_pair"/>
</dbReference>
<dbReference type="EMBL" id="JALLPB020000002">
    <property type="protein sequence ID" value="KAL3827581.1"/>
    <property type="molecule type" value="Genomic_DNA"/>
</dbReference>
<dbReference type="InterPro" id="IPR018247">
    <property type="entry name" value="EF_Hand_1_Ca_BS"/>
</dbReference>
<evidence type="ECO:0000256" key="1">
    <source>
        <dbReference type="ARBA" id="ARBA00022837"/>
    </source>
</evidence>
<dbReference type="CDD" id="cd00051">
    <property type="entry name" value="EFh"/>
    <property type="match status" value="1"/>
</dbReference>
<sequence>MPFPPFINSCRIPHSALFVSKSSDDGNKDAENDKIGKTPSDDGLYIGDDVFFITNEDDTDEGLSLSDSTLFYVDEDEDDDDIIDTDPYAQTASSEFTEDDDPPKIISGSLAKALARQVRQLNISPLDWGGALSTLRSRVSDIEEGKSTNPSYALFRSISRERPNEAIGRFVRDANPEVVAAMTGAVGSLLGSLSNPAMGIEVIVQASSEKLANLCFQLMMTGYMFRNAEYVIALKSLMNIRGVGATLEEYRAAFRRLDTDGNGYLERDEIEAMLSEVYEGKPPAFETTTFLEFFDSNNDGRISWEEFEKGFGVVTKIGVNEGKQQMNRFRLAGSSSNKDGDDDDEEETMIVEPAIAGTVQVELEDGRIIEVDAQEYMNDLKQQALELKMELAREKGIDPRDMGISDSEPLGVTSPGGSRTSIASYIASLQGDVKSLTQGISPEVVESMKMLIDFVLEGGPEARGGGENYAKKRAMDKKKEMELPGSALQQLALWQLVIGYRLRETEATGEWRRMLE</sequence>
<dbReference type="Gene3D" id="1.10.238.10">
    <property type="entry name" value="EF-hand"/>
    <property type="match status" value="1"/>
</dbReference>
<accession>A0ABD3ST57</accession>
<feature type="domain" description="EF-hand" evidence="3">
    <location>
        <begin position="282"/>
        <end position="317"/>
    </location>
</feature>
<dbReference type="InterPro" id="IPR002048">
    <property type="entry name" value="EF_hand_dom"/>
</dbReference>
<evidence type="ECO:0000313" key="5">
    <source>
        <dbReference type="Proteomes" id="UP001530377"/>
    </source>
</evidence>
<dbReference type="PANTHER" id="PTHR33598:SF4">
    <property type="entry name" value="OS02G0833400 PROTEIN"/>
    <property type="match status" value="1"/>
</dbReference>
<dbReference type="Proteomes" id="UP001530377">
    <property type="component" value="Unassembled WGS sequence"/>
</dbReference>
<gene>
    <name evidence="4" type="ORF">ACHAXA_002078</name>
</gene>
<dbReference type="PANTHER" id="PTHR33598">
    <property type="entry name" value="OS02G0833400 PROTEIN"/>
    <property type="match status" value="1"/>
</dbReference>
<feature type="region of interest" description="Disordered" evidence="2">
    <location>
        <begin position="398"/>
        <end position="417"/>
    </location>
</feature>
<keyword evidence="1" id="KW-0106">Calcium</keyword>
<name>A0ABD3ST57_9STRA</name>
<organism evidence="4 5">
    <name type="scientific">Cyclostephanos tholiformis</name>
    <dbReference type="NCBI Taxonomy" id="382380"/>
    <lineage>
        <taxon>Eukaryota</taxon>
        <taxon>Sar</taxon>
        <taxon>Stramenopiles</taxon>
        <taxon>Ochrophyta</taxon>
        <taxon>Bacillariophyta</taxon>
        <taxon>Coscinodiscophyceae</taxon>
        <taxon>Thalassiosirophycidae</taxon>
        <taxon>Stephanodiscales</taxon>
        <taxon>Stephanodiscaceae</taxon>
        <taxon>Cyclostephanos</taxon>
    </lineage>
</organism>
<reference evidence="4 5" key="1">
    <citation type="submission" date="2024-10" db="EMBL/GenBank/DDBJ databases">
        <title>Updated reference genomes for cyclostephanoid diatoms.</title>
        <authorList>
            <person name="Roberts W.R."/>
            <person name="Alverson A.J."/>
        </authorList>
    </citation>
    <scope>NUCLEOTIDE SEQUENCE [LARGE SCALE GENOMIC DNA]</scope>
    <source>
        <strain evidence="4 5">AJA228-03</strain>
    </source>
</reference>
<feature type="domain" description="EF-hand" evidence="3">
    <location>
        <begin position="245"/>
        <end position="280"/>
    </location>
</feature>
<proteinExistence type="predicted"/>
<evidence type="ECO:0000256" key="2">
    <source>
        <dbReference type="SAM" id="MobiDB-lite"/>
    </source>
</evidence>
<evidence type="ECO:0000259" key="3">
    <source>
        <dbReference type="PROSITE" id="PS50222"/>
    </source>
</evidence>
<dbReference type="AlphaFoldDB" id="A0ABD3ST57"/>
<dbReference type="SMART" id="SM00054">
    <property type="entry name" value="EFh"/>
    <property type="match status" value="2"/>
</dbReference>
<dbReference type="Pfam" id="PF13499">
    <property type="entry name" value="EF-hand_7"/>
    <property type="match status" value="1"/>
</dbReference>
<dbReference type="Pfam" id="PF05542">
    <property type="entry name" value="DUF760"/>
    <property type="match status" value="2"/>
</dbReference>